<dbReference type="EMBL" id="RSEC01000002">
    <property type="protein sequence ID" value="RSD26410.1"/>
    <property type="molecule type" value="Genomic_DNA"/>
</dbReference>
<sequence>MTTIDQPQPDETVRILIPDHPDLYRRLGRAVDFAGALRHANDDVEDGDEPWRLPDQLVAPELQQALDVAFLHKPLMWHVGDDSDEARTETALSHAGVGHMGVYITSLTCGQLQLLTAAAALLTQAETTPFKERTPLLAEIAAFVDAWREADADNASEASLAAWQTAVALLAIAAAAQSATEHRPDRLLDHEGRLVPVAEPAGPGPAADTALLLERIDAAAAAAAADGEGQAREVELDYAGFRAFRRLSVEWHVAIYGAKADSSDALLQSLTY</sequence>
<gene>
    <name evidence="1" type="ORF">EIY87_00020</name>
</gene>
<accession>A0A3R9F0J5</accession>
<protein>
    <submittedName>
        <fullName evidence="1">Uncharacterized protein</fullName>
    </submittedName>
</protein>
<proteinExistence type="predicted"/>
<evidence type="ECO:0000313" key="1">
    <source>
        <dbReference type="EMBL" id="RSD26410.1"/>
    </source>
</evidence>
<dbReference type="Proteomes" id="UP000267081">
    <property type="component" value="Unassembled WGS sequence"/>
</dbReference>
<dbReference type="RefSeq" id="WP_125305542.1">
    <property type="nucleotide sequence ID" value="NZ_RSEC01000002.1"/>
</dbReference>
<dbReference type="OrthoDB" id="3637750at2"/>
<comment type="caution">
    <text evidence="1">The sequence shown here is derived from an EMBL/GenBank/DDBJ whole genome shotgun (WGS) entry which is preliminary data.</text>
</comment>
<dbReference type="AlphaFoldDB" id="A0A3R9F0J5"/>
<organism evidence="1 2">
    <name type="scientific">Amycolatopsis eburnea</name>
    <dbReference type="NCBI Taxonomy" id="2267691"/>
    <lineage>
        <taxon>Bacteria</taxon>
        <taxon>Bacillati</taxon>
        <taxon>Actinomycetota</taxon>
        <taxon>Actinomycetes</taxon>
        <taxon>Pseudonocardiales</taxon>
        <taxon>Pseudonocardiaceae</taxon>
        <taxon>Amycolatopsis</taxon>
    </lineage>
</organism>
<keyword evidence="2" id="KW-1185">Reference proteome</keyword>
<name>A0A3R9F0J5_9PSEU</name>
<reference evidence="1 2" key="1">
    <citation type="submission" date="2018-12" db="EMBL/GenBank/DDBJ databases">
        <title>Amycolatopsis eburnea sp. nov. actinomycete associate with arbuscular mycorrhiza fungal spore.</title>
        <authorList>
            <person name="Lumyong S."/>
            <person name="Chaiya L."/>
        </authorList>
    </citation>
    <scope>NUCLEOTIDE SEQUENCE [LARGE SCALE GENOMIC DNA]</scope>
    <source>
        <strain evidence="1 2">GLM-1</strain>
    </source>
</reference>
<evidence type="ECO:0000313" key="2">
    <source>
        <dbReference type="Proteomes" id="UP000267081"/>
    </source>
</evidence>